<evidence type="ECO:0000313" key="7">
    <source>
        <dbReference type="EMBL" id="KAK3088244.1"/>
    </source>
</evidence>
<feature type="region of interest" description="Disordered" evidence="5">
    <location>
        <begin position="454"/>
        <end position="478"/>
    </location>
</feature>
<feature type="compositionally biased region" description="Polar residues" evidence="5">
    <location>
        <begin position="458"/>
        <end position="470"/>
    </location>
</feature>
<evidence type="ECO:0000313" key="8">
    <source>
        <dbReference type="Proteomes" id="UP001186944"/>
    </source>
</evidence>
<evidence type="ECO:0000256" key="5">
    <source>
        <dbReference type="SAM" id="MobiDB-lite"/>
    </source>
</evidence>
<dbReference type="InterPro" id="IPR039904">
    <property type="entry name" value="TRANK1"/>
</dbReference>
<feature type="compositionally biased region" description="Basic and acidic residues" evidence="5">
    <location>
        <begin position="1375"/>
        <end position="1389"/>
    </location>
</feature>
<feature type="compositionally biased region" description="Basic and acidic residues" evidence="5">
    <location>
        <begin position="776"/>
        <end position="785"/>
    </location>
</feature>
<protein>
    <recommendedName>
        <fullName evidence="6">UvrD-like helicase ATP-binding domain-containing protein</fullName>
    </recommendedName>
</protein>
<dbReference type="Gene3D" id="1.25.40.10">
    <property type="entry name" value="Tetratricopeptide repeat domain"/>
    <property type="match status" value="1"/>
</dbReference>
<dbReference type="Proteomes" id="UP001186944">
    <property type="component" value="Unassembled WGS sequence"/>
</dbReference>
<keyword evidence="3" id="KW-0347">Helicase</keyword>
<dbReference type="GO" id="GO:0005524">
    <property type="term" value="F:ATP binding"/>
    <property type="evidence" value="ECO:0007669"/>
    <property type="project" value="UniProtKB-KW"/>
</dbReference>
<keyword evidence="2" id="KW-0378">Hydrolase</keyword>
<dbReference type="SUPFAM" id="SSF52540">
    <property type="entry name" value="P-loop containing nucleoside triphosphate hydrolases"/>
    <property type="match status" value="1"/>
</dbReference>
<dbReference type="Gene3D" id="3.40.50.300">
    <property type="entry name" value="P-loop containing nucleotide triphosphate hydrolases"/>
    <property type="match status" value="1"/>
</dbReference>
<organism evidence="7 8">
    <name type="scientific">Pinctada imbricata</name>
    <name type="common">Atlantic pearl-oyster</name>
    <name type="synonym">Pinctada martensii</name>
    <dbReference type="NCBI Taxonomy" id="66713"/>
    <lineage>
        <taxon>Eukaryota</taxon>
        <taxon>Metazoa</taxon>
        <taxon>Spiralia</taxon>
        <taxon>Lophotrochozoa</taxon>
        <taxon>Mollusca</taxon>
        <taxon>Bivalvia</taxon>
        <taxon>Autobranchia</taxon>
        <taxon>Pteriomorphia</taxon>
        <taxon>Pterioida</taxon>
        <taxon>Pterioidea</taxon>
        <taxon>Pteriidae</taxon>
        <taxon>Pinctada</taxon>
    </lineage>
</organism>
<dbReference type="Gene3D" id="1.10.10.160">
    <property type="match status" value="1"/>
</dbReference>
<dbReference type="PANTHER" id="PTHR21529:SF4">
    <property type="entry name" value="TPR AND ANKYRIN REPEAT-CONTAINING PROTEIN 1"/>
    <property type="match status" value="1"/>
</dbReference>
<dbReference type="InterPro" id="IPR014016">
    <property type="entry name" value="UvrD-like_ATP-bd"/>
</dbReference>
<evidence type="ECO:0000256" key="1">
    <source>
        <dbReference type="ARBA" id="ARBA00022741"/>
    </source>
</evidence>
<gene>
    <name evidence="7" type="ORF">FSP39_016548</name>
</gene>
<dbReference type="InterPro" id="IPR019734">
    <property type="entry name" value="TPR_rpt"/>
</dbReference>
<evidence type="ECO:0000256" key="3">
    <source>
        <dbReference type="ARBA" id="ARBA00022806"/>
    </source>
</evidence>
<dbReference type="SMART" id="SM00028">
    <property type="entry name" value="TPR"/>
    <property type="match status" value="2"/>
</dbReference>
<feature type="compositionally biased region" description="Acidic residues" evidence="5">
    <location>
        <begin position="878"/>
        <end position="893"/>
    </location>
</feature>
<dbReference type="SUPFAM" id="SSF48403">
    <property type="entry name" value="Ankyrin repeat"/>
    <property type="match status" value="1"/>
</dbReference>
<feature type="region of interest" description="Disordered" evidence="5">
    <location>
        <begin position="727"/>
        <end position="785"/>
    </location>
</feature>
<dbReference type="InterPro" id="IPR036770">
    <property type="entry name" value="Ankyrin_rpt-contain_sf"/>
</dbReference>
<feature type="compositionally biased region" description="Acidic residues" evidence="5">
    <location>
        <begin position="1362"/>
        <end position="1374"/>
    </location>
</feature>
<dbReference type="GO" id="GO:0016787">
    <property type="term" value="F:hydrolase activity"/>
    <property type="evidence" value="ECO:0007669"/>
    <property type="project" value="UniProtKB-KW"/>
</dbReference>
<keyword evidence="1" id="KW-0547">Nucleotide-binding</keyword>
<evidence type="ECO:0000256" key="2">
    <source>
        <dbReference type="ARBA" id="ARBA00022801"/>
    </source>
</evidence>
<feature type="region of interest" description="Disordered" evidence="5">
    <location>
        <begin position="867"/>
        <end position="893"/>
    </location>
</feature>
<evidence type="ECO:0000256" key="4">
    <source>
        <dbReference type="ARBA" id="ARBA00022840"/>
    </source>
</evidence>
<dbReference type="InterPro" id="IPR013986">
    <property type="entry name" value="DExx_box_DNA_helicase_dom_sf"/>
</dbReference>
<keyword evidence="8" id="KW-1185">Reference proteome</keyword>
<dbReference type="Gene3D" id="1.25.40.20">
    <property type="entry name" value="Ankyrin repeat-containing domain"/>
    <property type="match status" value="1"/>
</dbReference>
<keyword evidence="4" id="KW-0067">ATP-binding</keyword>
<evidence type="ECO:0000259" key="6">
    <source>
        <dbReference type="Pfam" id="PF00580"/>
    </source>
</evidence>
<proteinExistence type="predicted"/>
<dbReference type="EMBL" id="VSWD01000011">
    <property type="protein sequence ID" value="KAK3088244.1"/>
    <property type="molecule type" value="Genomic_DNA"/>
</dbReference>
<dbReference type="PANTHER" id="PTHR21529">
    <property type="entry name" value="MAMMARY TURMOR VIRUS RECEPTOR HOMOLOG 1, 2 MTVR1, 2"/>
    <property type="match status" value="1"/>
</dbReference>
<name>A0AA89BZB5_PINIB</name>
<dbReference type="Pfam" id="PF00580">
    <property type="entry name" value="UvrD-helicase"/>
    <property type="match status" value="1"/>
</dbReference>
<dbReference type="SUPFAM" id="SSF48452">
    <property type="entry name" value="TPR-like"/>
    <property type="match status" value="1"/>
</dbReference>
<feature type="region of interest" description="Disordered" evidence="5">
    <location>
        <begin position="1362"/>
        <end position="1397"/>
    </location>
</feature>
<comment type="caution">
    <text evidence="7">The sequence shown here is derived from an EMBL/GenBank/DDBJ whole genome shotgun (WGS) entry which is preliminary data.</text>
</comment>
<dbReference type="InterPro" id="IPR027417">
    <property type="entry name" value="P-loop_NTPase"/>
</dbReference>
<dbReference type="InterPro" id="IPR011990">
    <property type="entry name" value="TPR-like_helical_dom_sf"/>
</dbReference>
<accession>A0AA89BZB5</accession>
<reference evidence="7" key="1">
    <citation type="submission" date="2019-08" db="EMBL/GenBank/DDBJ databases">
        <title>The improved chromosome-level genome for the pearl oyster Pinctada fucata martensii using PacBio sequencing and Hi-C.</title>
        <authorList>
            <person name="Zheng Z."/>
        </authorList>
    </citation>
    <scope>NUCLEOTIDE SEQUENCE</scope>
    <source>
        <strain evidence="7">ZZ-2019</strain>
        <tissue evidence="7">Adductor muscle</tissue>
    </source>
</reference>
<dbReference type="GO" id="GO:0004386">
    <property type="term" value="F:helicase activity"/>
    <property type="evidence" value="ECO:0007669"/>
    <property type="project" value="UniProtKB-KW"/>
</dbReference>
<feature type="compositionally biased region" description="Basic and acidic residues" evidence="5">
    <location>
        <begin position="728"/>
        <end position="767"/>
    </location>
</feature>
<sequence>MDTASVENRDILKSIMSPSEDEAFIASTLKQLSENGKWLAVSLLVTGRHLGPKTCLDNFAHNCAAKSISVGRLLKCLKIDELKSWGMSLAIALLKNKASLDTIEECFGSPVLHTGVQLALSTGMTDLVEIALKRFTNIDKKLQEKDENGKTAYQLLLQCPDKHSQTYARLDILLKDHIRHEGAQAIHAPMGISTTQSDGKGKDECQENRMLANKFFKEGKYSKAISFYKKTISHTTSKQTLAVLYGNLAECCIRLKQFSDAIEYGEKSIEYDTSLTKTKETTESDRSASYLDILLSFDANGHLNTSLYDKRDNFSFHMTSFPFMRSSIPSSPAYCVFVYQLIRYARACSKYKDFIIRARRLARMSLKEMFNIVKTTVLRDEDLMFDKRGDTLFHLIVSQNDHDFAFKMHLCQELVNIGMAKYLDHRNKEGRVAISYVMGNPRLRQFLKFHMPKDLPKKTNTTKQRSNASGIESPFGTDESKQNLIQLSKKLKQKSWYTDEEENNIIDGIIQRIQGRIPDNDISSLTSLPVKYFSRILEALLLGNKTTELLILWRRSRRKMSGIPVKFAKNFSVTTCFHKSTFMSETEQIAFLEACINGGAQDDLETEEDKRRFMQESISLDRHHICLFLIKRGINPRFYVKDEKSPLFLALSRALETGECELLEHLLTLYLKDKKLQFLDPNQQDSQGKSLFHEVCCFDGPIENAIRVCKLLNRHKVKGAMIDQQGKAPKDYLSKGDEREKYLNVPSDKRIQKQKEETHERIKEQPDRSGTTTNQRMDHSNKTETDNIMQIGVSSDVMKQNRKEEINQKTKELLKYTNKTFLQQPDHSSTILYQHIGHIDKKEIDDLLPSARDLPTDSDINKRMDKAYGQEPMPEQESSLDETDSSKEEDENEEEIYVVFIDPDKVVNSFPALDEQIKMIENSIAKIKPLDKTKQTTSKGSRDLQADRQLNFECTDIEEEIMEMIETGSAWQVELAPEAVSFLRNSFVDRVIRLKTLHEILQLTSKDRTQCEAKLLMKKDFILYQSFFHESEQIIWEKAITYLPSQRTEIHVQYDRMYSQVIRIWNVLTSDKRLQTVVRKLEKVKRNSRKCTQQRKLVKNPSKISGGERDLPSVYHKIEETASESCHLQFAPLAISKRGEYNLIKFQNLTQELIQIILRDPEREATFPFNVLETEHEIIEMDLSIPIVLQGRSGTGKTTCCLYRLWKLFVSYWKDWNYDEGSTRKSPTDQSGNLGQDSYSLNPDEDFADHAAYIEDEEPSLHQLFVTKSPFLCQQVREQLNLLMNGVDRTKEHIETTKQPLPYQLEDLGPYHYPLVLNSHQFLLMLDASLGKEYFFDRNEDLSLEYEIPGWTYRTSEGIVADSDDSEDDFDDEDIVKGKSKDHNTDSKKKSTSKKSKSSKMREVTYEVFERDVWPKIKNKASREIKCHPSMVWKEIVSFIRGSYECMLPESKGCLSLEEYIKVGRKKAPDFDTEDRKIVYELFKLYERHKRKMNYFDETDVIRFIVQRIHSSSDYEHLLFDQIYVDETQDFTLAELWLLVKFCSNPSQMFLAGDTAQAIMHGVSFRFSDLVSLFQLFDEKYKESLKDLLLLLKSKQQKIEFGAHQVILVLDEESKKHLPEQFKKAITLTIPESKGLEFDDVLVFNFFKDSKSALLYDLLRIVITKKLHQDQFGDRVFTKKTSKEEWIRQGEKLMRRKIYHEAVKCFVNGKNKEMTELALAFHQMIKADK</sequence>
<feature type="domain" description="UvrD-like helicase ATP-binding" evidence="6">
    <location>
        <begin position="1464"/>
        <end position="1569"/>
    </location>
</feature>